<reference evidence="2" key="1">
    <citation type="journal article" date="2023" name="bioRxiv">
        <title>Scaffold-level genome assemblies of two parasitoid biocontrol wasps reveal the parthenogenesis mechanism and an associated novel virus.</title>
        <authorList>
            <person name="Inwood S."/>
            <person name="Skelly J."/>
            <person name="Guhlin J."/>
            <person name="Harrop T."/>
            <person name="Goldson S."/>
            <person name="Dearden P."/>
        </authorList>
    </citation>
    <scope>NUCLEOTIDE SEQUENCE</scope>
    <source>
        <strain evidence="2">Lincoln</strain>
        <tissue evidence="2">Whole body</tissue>
    </source>
</reference>
<organism evidence="2 3">
    <name type="scientific">Microctonus hyperodae</name>
    <name type="common">Parasitoid wasp</name>
    <dbReference type="NCBI Taxonomy" id="165561"/>
    <lineage>
        <taxon>Eukaryota</taxon>
        <taxon>Metazoa</taxon>
        <taxon>Ecdysozoa</taxon>
        <taxon>Arthropoda</taxon>
        <taxon>Hexapoda</taxon>
        <taxon>Insecta</taxon>
        <taxon>Pterygota</taxon>
        <taxon>Neoptera</taxon>
        <taxon>Endopterygota</taxon>
        <taxon>Hymenoptera</taxon>
        <taxon>Apocrita</taxon>
        <taxon>Ichneumonoidea</taxon>
        <taxon>Braconidae</taxon>
        <taxon>Euphorinae</taxon>
        <taxon>Microctonus</taxon>
    </lineage>
</organism>
<dbReference type="PANTHER" id="PTHR34825:SF1">
    <property type="entry name" value="AAA-ATPASE-LIKE DOMAIN-CONTAINING PROTEIN"/>
    <property type="match status" value="1"/>
</dbReference>
<name>A0AA39FDF2_MICHY</name>
<evidence type="ECO:0000259" key="1">
    <source>
        <dbReference type="Pfam" id="PF09820"/>
    </source>
</evidence>
<dbReference type="EMBL" id="JAQQBR010001832">
    <property type="protein sequence ID" value="KAK0167523.1"/>
    <property type="molecule type" value="Genomic_DNA"/>
</dbReference>
<protein>
    <recommendedName>
        <fullName evidence="1">AAA-ATPase-like domain-containing protein</fullName>
    </recommendedName>
</protein>
<reference evidence="2" key="2">
    <citation type="submission" date="2023-03" db="EMBL/GenBank/DDBJ databases">
        <authorList>
            <person name="Inwood S.N."/>
            <person name="Skelly J.G."/>
            <person name="Guhlin J."/>
            <person name="Harrop T.W.R."/>
            <person name="Goldson S.G."/>
            <person name="Dearden P.K."/>
        </authorList>
    </citation>
    <scope>NUCLEOTIDE SEQUENCE</scope>
    <source>
        <strain evidence="2">Lincoln</strain>
        <tissue evidence="2">Whole body</tissue>
    </source>
</reference>
<evidence type="ECO:0000313" key="3">
    <source>
        <dbReference type="Proteomes" id="UP001168972"/>
    </source>
</evidence>
<dbReference type="Proteomes" id="UP001168972">
    <property type="component" value="Unassembled WGS sequence"/>
</dbReference>
<dbReference type="AlphaFoldDB" id="A0AA39FDF2"/>
<sequence>MSGIKESTKTSSKSEKIPECINSVSAFEFPQDRPDYVDKTMLIKELIHDNNVLIKDPSRFDKTLNMDMVRRFVEIEMDKNGKPIKLDLDKDGFLKNNQKQSSNFKYFKGQKICNKKQFMLENFGKYPTINVDFSSVEGDSYKEVLDGLRTVLHKAFLQHSYLENSSLWDNSVYDKMIFRKYFDELESKSLDLEAIKSGLPILARYLYVYHGRPVFLFINECDVPMNSMAFDDSTSSKSRERSMKFLRKNVKKFFKGSSQFATRSLSNVCEKLGGILR</sequence>
<dbReference type="Pfam" id="PF09820">
    <property type="entry name" value="AAA-ATPase_like"/>
    <property type="match status" value="1"/>
</dbReference>
<dbReference type="InterPro" id="IPR018631">
    <property type="entry name" value="AAA-ATPase-like_dom"/>
</dbReference>
<keyword evidence="3" id="KW-1185">Reference proteome</keyword>
<gene>
    <name evidence="2" type="ORF">PV327_004910</name>
</gene>
<proteinExistence type="predicted"/>
<feature type="domain" description="AAA-ATPase-like" evidence="1">
    <location>
        <begin position="35"/>
        <end position="254"/>
    </location>
</feature>
<evidence type="ECO:0000313" key="2">
    <source>
        <dbReference type="EMBL" id="KAK0167523.1"/>
    </source>
</evidence>
<comment type="caution">
    <text evidence="2">The sequence shown here is derived from an EMBL/GenBank/DDBJ whole genome shotgun (WGS) entry which is preliminary data.</text>
</comment>
<dbReference type="PANTHER" id="PTHR34825">
    <property type="entry name" value="CONSERVED PROTEIN, WITH A WEAK D-GALACTARATE DEHYDRATASE/ALTRONATE HYDROLASE DOMAIN"/>
    <property type="match status" value="1"/>
</dbReference>
<accession>A0AA39FDF2</accession>